<keyword evidence="1" id="KW-1133">Transmembrane helix</keyword>
<dbReference type="AlphaFoldDB" id="A0A6C0F9S5"/>
<accession>A0A6C0F9S5</accession>
<organism evidence="2">
    <name type="scientific">viral metagenome</name>
    <dbReference type="NCBI Taxonomy" id="1070528"/>
    <lineage>
        <taxon>unclassified sequences</taxon>
        <taxon>metagenomes</taxon>
        <taxon>organismal metagenomes</taxon>
    </lineage>
</organism>
<dbReference type="GO" id="GO:0005794">
    <property type="term" value="C:Golgi apparatus"/>
    <property type="evidence" value="ECO:0007669"/>
    <property type="project" value="TreeGrafter"/>
</dbReference>
<evidence type="ECO:0008006" key="3">
    <source>
        <dbReference type="Google" id="ProtNLM"/>
    </source>
</evidence>
<dbReference type="EMBL" id="MN738830">
    <property type="protein sequence ID" value="QHT38428.1"/>
    <property type="molecule type" value="Genomic_DNA"/>
</dbReference>
<reference evidence="2" key="1">
    <citation type="journal article" date="2020" name="Nature">
        <title>Giant virus diversity and host interactions through global metagenomics.</title>
        <authorList>
            <person name="Schulz F."/>
            <person name="Roux S."/>
            <person name="Paez-Espino D."/>
            <person name="Jungbluth S."/>
            <person name="Walsh D.A."/>
            <person name="Denef V.J."/>
            <person name="McMahon K.D."/>
            <person name="Konstantinidis K.T."/>
            <person name="Eloe-Fadrosh E.A."/>
            <person name="Kyrpides N.C."/>
            <person name="Woyke T."/>
        </authorList>
    </citation>
    <scope>NUCLEOTIDE SEQUENCE</scope>
    <source>
        <strain evidence="2">GVMAG-S-ERX556101-89</strain>
    </source>
</reference>
<dbReference type="InterPro" id="IPR055286">
    <property type="entry name" value="RXYLT1-like"/>
</dbReference>
<sequence length="332" mass="39089">MKKINKKTRVFYITLFLSIIVLIIAVLLQKVEFFEQKKGFNYLSSKGVNYFGPYNDIHTEQKSDYRTIEKEVKGAKDVLYIRNTSNRNPAVKTDLSHLYDLLKYVKEPIILVTADGDRAVPSSYDKDLVNKLLSSPKIKRWLTQNYDRTLEHYKLGYYPIGLNVHTTKFYPNNVKTPDEKWQYYLKIRMKNSKNKKKNIFCDSHLSITNKRRKEMHDILKDNKLIDFLPKRISGGEIMEKYSSYRYVLSPVGNGLDCHRTWETILLGSVPVLESSSLDDMFLNNNLPVMVVDDYSKLNNMSQSDLDNWWKANEDKMSDKNILEKFEVEYWLK</sequence>
<feature type="transmembrane region" description="Helical" evidence="1">
    <location>
        <begin position="9"/>
        <end position="28"/>
    </location>
</feature>
<proteinExistence type="predicted"/>
<protein>
    <recommendedName>
        <fullName evidence="3">Exostosin GT47 domain-containing protein</fullName>
    </recommendedName>
</protein>
<evidence type="ECO:0000313" key="2">
    <source>
        <dbReference type="EMBL" id="QHT38428.1"/>
    </source>
</evidence>
<evidence type="ECO:0000256" key="1">
    <source>
        <dbReference type="SAM" id="Phobius"/>
    </source>
</evidence>
<keyword evidence="1" id="KW-0472">Membrane</keyword>
<dbReference type="GO" id="GO:0120053">
    <property type="term" value="F:ribitol beta-1,4-xylosyltransferase activity"/>
    <property type="evidence" value="ECO:0007669"/>
    <property type="project" value="InterPro"/>
</dbReference>
<name>A0A6C0F9S5_9ZZZZ</name>
<dbReference type="PANTHER" id="PTHR15576">
    <property type="entry name" value="RIBITOL-5-PHOSPHATE XYLOSYLTRANSFERASE 1"/>
    <property type="match status" value="1"/>
</dbReference>
<dbReference type="PANTHER" id="PTHR15576:SF1">
    <property type="entry name" value="RIBITOL-5-PHOSPHATE XYLOSYLTRANSFERASE 1"/>
    <property type="match status" value="1"/>
</dbReference>
<dbReference type="GO" id="GO:0035269">
    <property type="term" value="P:protein O-linked glycosylation via mannose"/>
    <property type="evidence" value="ECO:0007669"/>
    <property type="project" value="InterPro"/>
</dbReference>
<keyword evidence="1" id="KW-0812">Transmembrane</keyword>